<accession>A0AAP1G6S0</accession>
<feature type="region of interest" description="Disordered" evidence="1">
    <location>
        <begin position="44"/>
        <end position="63"/>
    </location>
</feature>
<sequence length="63" mass="6893">MIEFPDGQDTTATLSPLEGNAHELAADGYVTSVRHPVTVRRRRLRAVDHSRTAARGARRLPAA</sequence>
<comment type="caution">
    <text evidence="2">The sequence shown here is derived from an EMBL/GenBank/DDBJ whole genome shotgun (WGS) entry which is preliminary data.</text>
</comment>
<dbReference type="AlphaFoldDB" id="A0AAP1G6S0"/>
<evidence type="ECO:0000313" key="2">
    <source>
        <dbReference type="EMBL" id="KUZ97645.1"/>
    </source>
</evidence>
<name>A0AAP1G6S0_9BURK</name>
<evidence type="ECO:0000313" key="3">
    <source>
        <dbReference type="Proteomes" id="UP000056450"/>
    </source>
</evidence>
<evidence type="ECO:0000256" key="1">
    <source>
        <dbReference type="SAM" id="MobiDB-lite"/>
    </source>
</evidence>
<organism evidence="2 3">
    <name type="scientific">Burkholderia latens</name>
    <dbReference type="NCBI Taxonomy" id="488446"/>
    <lineage>
        <taxon>Bacteria</taxon>
        <taxon>Pseudomonadati</taxon>
        <taxon>Pseudomonadota</taxon>
        <taxon>Betaproteobacteria</taxon>
        <taxon>Burkholderiales</taxon>
        <taxon>Burkholderiaceae</taxon>
        <taxon>Burkholderia</taxon>
        <taxon>Burkholderia cepacia complex</taxon>
    </lineage>
</organism>
<dbReference type="EMBL" id="LOTQ01000061">
    <property type="protein sequence ID" value="KUZ97645.1"/>
    <property type="molecule type" value="Genomic_DNA"/>
</dbReference>
<dbReference type="Proteomes" id="UP000056450">
    <property type="component" value="Unassembled WGS sequence"/>
</dbReference>
<reference evidence="2 3" key="1">
    <citation type="submission" date="2015-11" db="EMBL/GenBank/DDBJ databases">
        <title>Expanding the genomic diversity of Burkholderia species for the development of highly accurate diagnostics.</title>
        <authorList>
            <person name="Sahl J."/>
            <person name="Keim P."/>
            <person name="Wagner D."/>
        </authorList>
    </citation>
    <scope>NUCLEOTIDE SEQUENCE [LARGE SCALE GENOMIC DNA]</scope>
    <source>
        <strain evidence="2 3">RF32-BP12</strain>
    </source>
</reference>
<protein>
    <submittedName>
        <fullName evidence="2">Uncharacterized protein</fullName>
    </submittedName>
</protein>
<proteinExistence type="predicted"/>
<gene>
    <name evidence="2" type="ORF">WI41_03025</name>
</gene>